<comment type="caution">
    <text evidence="2">The sequence shown here is derived from an EMBL/GenBank/DDBJ whole genome shotgun (WGS) entry which is preliminary data.</text>
</comment>
<dbReference type="EMBL" id="VEPZ02001049">
    <property type="protein sequence ID" value="KAE8697735.1"/>
    <property type="molecule type" value="Genomic_DNA"/>
</dbReference>
<dbReference type="OrthoDB" id="747893at2759"/>
<evidence type="ECO:0000256" key="1">
    <source>
        <dbReference type="SAM" id="MobiDB-lite"/>
    </source>
</evidence>
<dbReference type="PANTHER" id="PTHR33356">
    <property type="entry name" value="TIP41-LIKE PROTEIN"/>
    <property type="match status" value="1"/>
</dbReference>
<organism evidence="2 3">
    <name type="scientific">Hibiscus syriacus</name>
    <name type="common">Rose of Sharon</name>
    <dbReference type="NCBI Taxonomy" id="106335"/>
    <lineage>
        <taxon>Eukaryota</taxon>
        <taxon>Viridiplantae</taxon>
        <taxon>Streptophyta</taxon>
        <taxon>Embryophyta</taxon>
        <taxon>Tracheophyta</taxon>
        <taxon>Spermatophyta</taxon>
        <taxon>Magnoliopsida</taxon>
        <taxon>eudicotyledons</taxon>
        <taxon>Gunneridae</taxon>
        <taxon>Pentapetalae</taxon>
        <taxon>rosids</taxon>
        <taxon>malvids</taxon>
        <taxon>Malvales</taxon>
        <taxon>Malvaceae</taxon>
        <taxon>Malvoideae</taxon>
        <taxon>Hibiscus</taxon>
    </lineage>
</organism>
<reference evidence="2" key="1">
    <citation type="submission" date="2019-09" db="EMBL/GenBank/DDBJ databases">
        <title>Draft genome information of white flower Hibiscus syriacus.</title>
        <authorList>
            <person name="Kim Y.-M."/>
        </authorList>
    </citation>
    <scope>NUCLEOTIDE SEQUENCE [LARGE SCALE GENOMIC DNA]</scope>
    <source>
        <strain evidence="2">YM2019G1</strain>
    </source>
</reference>
<protein>
    <submittedName>
        <fullName evidence="2">Copper transporter 1-like</fullName>
    </submittedName>
</protein>
<gene>
    <name evidence="2" type="ORF">F3Y22_tig00110610pilonHSYRG00186</name>
</gene>
<feature type="compositionally biased region" description="Polar residues" evidence="1">
    <location>
        <begin position="258"/>
        <end position="270"/>
    </location>
</feature>
<dbReference type="Proteomes" id="UP000436088">
    <property type="component" value="Unassembled WGS sequence"/>
</dbReference>
<dbReference type="PANTHER" id="PTHR33356:SF5">
    <property type="entry name" value="TIP41-LIKE PROTEIN"/>
    <property type="match status" value="1"/>
</dbReference>
<accession>A0A6A3A3D0</accession>
<evidence type="ECO:0000313" key="3">
    <source>
        <dbReference type="Proteomes" id="UP000436088"/>
    </source>
</evidence>
<keyword evidence="3" id="KW-1185">Reference proteome</keyword>
<feature type="region of interest" description="Disordered" evidence="1">
    <location>
        <begin position="250"/>
        <end position="271"/>
    </location>
</feature>
<name>A0A6A3A3D0_HIBSY</name>
<proteinExistence type="predicted"/>
<dbReference type="AlphaFoldDB" id="A0A6A3A3D0"/>
<sequence>MAEVLDDGEFWLPPQFLTNDDFFVDGVKATNNTNILKDGESFIPFEFPDGFGSFGLSSDLSSPVESVLGSTETETDEEDYLAGLTRQMAHSTLQDDSRRTDASDNPKGFVLSSSPQSTLCALPSGCGCKEGSGRGSPNCQYRVSSPPATWDLLYAAAGEVERLRMNEETYGGFSNSGLFGPPPRKHCLNLDASGFYPQQSLSHNKLRATHFQQLKQQLMKQQNALVWGGLKQLQQQHVVQNRGSYGKGTLGLSPSAWPLQQQQQPPNGSGTRAVLLGNPNGKSQCAGTGVFLPRRVGSFSEPRKKPACPAVSVPARMAQAINLNLNEVGAQPQSHHHRLRNGGNLVGNHRQRNLRPQQEISYEIRLPQEWTY</sequence>
<evidence type="ECO:0000313" key="2">
    <source>
        <dbReference type="EMBL" id="KAE8697735.1"/>
    </source>
</evidence>